<reference evidence="1" key="1">
    <citation type="submission" date="2020-07" db="EMBL/GenBank/DDBJ databases">
        <title>Huge and variable diversity of episymbiotic CPR bacteria and DPANN archaea in groundwater ecosystems.</title>
        <authorList>
            <person name="He C.Y."/>
            <person name="Keren R."/>
            <person name="Whittaker M."/>
            <person name="Farag I.F."/>
            <person name="Doudna J."/>
            <person name="Cate J.H.D."/>
            <person name="Banfield J.F."/>
        </authorList>
    </citation>
    <scope>NUCLEOTIDE SEQUENCE</scope>
    <source>
        <strain evidence="1">NC_groundwater_1818_Pr3_B-0.1um_66_35</strain>
    </source>
</reference>
<accession>A0A933VUN4</accession>
<dbReference type="AlphaFoldDB" id="A0A933VUN4"/>
<organism evidence="1 2">
    <name type="scientific">Rhodopseudomonas palustris</name>
    <dbReference type="NCBI Taxonomy" id="1076"/>
    <lineage>
        <taxon>Bacteria</taxon>
        <taxon>Pseudomonadati</taxon>
        <taxon>Pseudomonadota</taxon>
        <taxon>Alphaproteobacteria</taxon>
        <taxon>Hyphomicrobiales</taxon>
        <taxon>Nitrobacteraceae</taxon>
        <taxon>Rhodopseudomonas</taxon>
    </lineage>
</organism>
<gene>
    <name evidence="1" type="ORF">HZA66_11330</name>
</gene>
<dbReference type="EMBL" id="JACRJB010000030">
    <property type="protein sequence ID" value="MBI5130024.1"/>
    <property type="molecule type" value="Genomic_DNA"/>
</dbReference>
<dbReference type="Proteomes" id="UP000782519">
    <property type="component" value="Unassembled WGS sequence"/>
</dbReference>
<proteinExistence type="predicted"/>
<comment type="caution">
    <text evidence="1">The sequence shown here is derived from an EMBL/GenBank/DDBJ whole genome shotgun (WGS) entry which is preliminary data.</text>
</comment>
<name>A0A933VUN4_RHOPL</name>
<sequence>MDWLAENEKYALLGLSINLEGPTVEPRTVAPNFDLVEKSKFELPPHWREWLGTIRTEEIEECDIFVLSKLRSKQPEALDAENQILARNVRRFFVGLLLTSTFATTHAPVVITGSWEDNETGIREIYELDAPIPNDFRPHPEVRAFDLEEAARIAHQLELANSIAEGPSHWRLFRALNLYVETRTKRDLLNRLHQYARCIEGLLLCDPGNSRKQFKSRSELFIGPTHHDIMGEIYEMRGQVEHLHEDLMLEPFDRTTRLNIMRNEAVIEHVARTTLSRIVSDQGLWPHFANRTGLTNFWTLHERERRAIWGPPIDPLTAVADFNPKFIDDDILGGQHQ</sequence>
<evidence type="ECO:0000313" key="1">
    <source>
        <dbReference type="EMBL" id="MBI5130024.1"/>
    </source>
</evidence>
<protein>
    <submittedName>
        <fullName evidence="1">Uncharacterized protein</fullName>
    </submittedName>
</protein>
<evidence type="ECO:0000313" key="2">
    <source>
        <dbReference type="Proteomes" id="UP000782519"/>
    </source>
</evidence>